<dbReference type="PROSITE" id="PS50975">
    <property type="entry name" value="ATP_GRASP"/>
    <property type="match status" value="1"/>
</dbReference>
<dbReference type="SUPFAM" id="SSF56059">
    <property type="entry name" value="Glutathione synthetase ATP-binding domain-like"/>
    <property type="match status" value="1"/>
</dbReference>
<dbReference type="UniPathway" id="UPA00074">
    <property type="reaction ID" value="UER00942"/>
</dbReference>
<evidence type="ECO:0000256" key="4">
    <source>
        <dbReference type="ARBA" id="ARBA00022840"/>
    </source>
</evidence>
<comment type="function">
    <text evidence="7">Catalyzes the ATP-dependent conversion of 5-aminoimidazole ribonucleotide (AIR) and HCO(3)- to N5-carboxyaminoimidazole ribonucleotide (N5-CAIR).</text>
</comment>
<evidence type="ECO:0000259" key="8">
    <source>
        <dbReference type="PROSITE" id="PS50975"/>
    </source>
</evidence>
<dbReference type="GO" id="GO:0006189">
    <property type="term" value="P:'de novo' IMP biosynthetic process"/>
    <property type="evidence" value="ECO:0007669"/>
    <property type="project" value="UniProtKB-UniRule"/>
</dbReference>
<dbReference type="Proteomes" id="UP000295455">
    <property type="component" value="Unassembled WGS sequence"/>
</dbReference>
<dbReference type="InterPro" id="IPR054350">
    <property type="entry name" value="PurT/PurK_preATP-grasp"/>
</dbReference>
<feature type="domain" description="ATP-grasp" evidence="8">
    <location>
        <begin position="111"/>
        <end position="297"/>
    </location>
</feature>
<dbReference type="NCBIfam" id="TIGR01161">
    <property type="entry name" value="purK"/>
    <property type="match status" value="1"/>
</dbReference>
<evidence type="ECO:0000256" key="1">
    <source>
        <dbReference type="ARBA" id="ARBA00022741"/>
    </source>
</evidence>
<comment type="caution">
    <text evidence="6">Lacks conserved residue(s) required for the propagation of feature annotation.</text>
</comment>
<dbReference type="GO" id="GO:0005524">
    <property type="term" value="F:ATP binding"/>
    <property type="evidence" value="ECO:0007669"/>
    <property type="project" value="UniProtKB-UniRule"/>
</dbReference>
<comment type="catalytic activity">
    <reaction evidence="6 7">
        <text>5-amino-1-(5-phospho-beta-D-ribosyl)imidazole + hydrogencarbonate + ATP = 5-carboxyamino-1-(5-phospho-D-ribosyl)imidazole + ADP + phosphate + 2 H(+)</text>
        <dbReference type="Rhea" id="RHEA:19317"/>
        <dbReference type="ChEBI" id="CHEBI:15378"/>
        <dbReference type="ChEBI" id="CHEBI:17544"/>
        <dbReference type="ChEBI" id="CHEBI:30616"/>
        <dbReference type="ChEBI" id="CHEBI:43474"/>
        <dbReference type="ChEBI" id="CHEBI:58730"/>
        <dbReference type="ChEBI" id="CHEBI:137981"/>
        <dbReference type="ChEBI" id="CHEBI:456216"/>
        <dbReference type="EC" id="6.3.4.18"/>
    </reaction>
</comment>
<proteinExistence type="inferred from homology"/>
<gene>
    <name evidence="6 7" type="primary">purK</name>
    <name evidence="9" type="ORF">EV196_10166</name>
</gene>
<accession>A0A4R1RQX1</accession>
<dbReference type="EC" id="6.3.4.18" evidence="6 7"/>
<feature type="binding site" evidence="6">
    <location>
        <position position="107"/>
    </location>
    <ligand>
        <name>ATP</name>
        <dbReference type="ChEBI" id="CHEBI:30616"/>
    </ligand>
</feature>
<dbReference type="InterPro" id="IPR040686">
    <property type="entry name" value="PurK_C"/>
</dbReference>
<feature type="binding site" evidence="6">
    <location>
        <begin position="267"/>
        <end position="268"/>
    </location>
    <ligand>
        <name>ATP</name>
        <dbReference type="ChEBI" id="CHEBI:30616"/>
    </ligand>
</feature>
<keyword evidence="2 6" id="KW-0658">Purine biosynthesis</keyword>
<organism evidence="9 10">
    <name type="scientific">Mariniflexile fucanivorans</name>
    <dbReference type="NCBI Taxonomy" id="264023"/>
    <lineage>
        <taxon>Bacteria</taxon>
        <taxon>Pseudomonadati</taxon>
        <taxon>Bacteroidota</taxon>
        <taxon>Flavobacteriia</taxon>
        <taxon>Flavobacteriales</taxon>
        <taxon>Flavobacteriaceae</taxon>
        <taxon>Mariniflexile</taxon>
    </lineage>
</organism>
<comment type="function">
    <text evidence="6">Catalyzes the ATP-dependent conversion of 5-aminoimidazole ribonucleotide (AIR) and HCO(3)(-) to N5-carboxyaminoimidazole ribonucleotide (N5-CAIR).</text>
</comment>
<evidence type="ECO:0000256" key="3">
    <source>
        <dbReference type="ARBA" id="ARBA00022793"/>
    </source>
</evidence>
<dbReference type="Pfam" id="PF22660">
    <property type="entry name" value="RS_preATP-grasp-like"/>
    <property type="match status" value="1"/>
</dbReference>
<dbReference type="InterPro" id="IPR011054">
    <property type="entry name" value="Rudment_hybrid_motif"/>
</dbReference>
<dbReference type="InterPro" id="IPR013815">
    <property type="entry name" value="ATP_grasp_subdomain_1"/>
</dbReference>
<dbReference type="GO" id="GO:0034028">
    <property type="term" value="F:5-(carboxyamino)imidazole ribonucleotide synthase activity"/>
    <property type="evidence" value="ECO:0007669"/>
    <property type="project" value="UniProtKB-UniRule"/>
</dbReference>
<dbReference type="GO" id="GO:0005829">
    <property type="term" value="C:cytosol"/>
    <property type="evidence" value="ECO:0007669"/>
    <property type="project" value="TreeGrafter"/>
</dbReference>
<dbReference type="InterPro" id="IPR011761">
    <property type="entry name" value="ATP-grasp"/>
</dbReference>
<name>A0A4R1RQX1_9FLAO</name>
<dbReference type="PANTHER" id="PTHR11609:SF5">
    <property type="entry name" value="PHOSPHORIBOSYLAMINOIMIDAZOLE CARBOXYLASE"/>
    <property type="match status" value="1"/>
</dbReference>
<dbReference type="EMBL" id="SLUP01000001">
    <property type="protein sequence ID" value="TCL68649.1"/>
    <property type="molecule type" value="Genomic_DNA"/>
</dbReference>
<feature type="binding site" evidence="6">
    <location>
        <position position="188"/>
    </location>
    <ligand>
        <name>ATP</name>
        <dbReference type="ChEBI" id="CHEBI:30616"/>
    </ligand>
</feature>
<comment type="subunit">
    <text evidence="6 7">Homodimer.</text>
</comment>
<keyword evidence="4 6" id="KW-0067">ATP-binding</keyword>
<dbReference type="Pfam" id="PF17769">
    <property type="entry name" value="PurK_C"/>
    <property type="match status" value="1"/>
</dbReference>
<dbReference type="SUPFAM" id="SSF51246">
    <property type="entry name" value="Rudiment single hybrid motif"/>
    <property type="match status" value="1"/>
</dbReference>
<dbReference type="AlphaFoldDB" id="A0A4R1RQX1"/>
<dbReference type="OrthoDB" id="9804625at2"/>
<evidence type="ECO:0000256" key="2">
    <source>
        <dbReference type="ARBA" id="ARBA00022755"/>
    </source>
</evidence>
<keyword evidence="1 6" id="KW-0547">Nucleotide-binding</keyword>
<dbReference type="Gene3D" id="3.40.50.20">
    <property type="match status" value="1"/>
</dbReference>
<dbReference type="Pfam" id="PF02222">
    <property type="entry name" value="ATP-grasp"/>
    <property type="match status" value="1"/>
</dbReference>
<keyword evidence="5" id="KW-0456">Lyase</keyword>
<evidence type="ECO:0000313" key="9">
    <source>
        <dbReference type="EMBL" id="TCL68649.1"/>
    </source>
</evidence>
<comment type="pathway">
    <text evidence="6 7">Purine metabolism; IMP biosynthesis via de novo pathway; 5-amino-1-(5-phospho-D-ribosyl)imidazole-4-carboxylate from 5-amino-1-(5-phospho-D-ribosyl)imidazole (N5-CAIR route): step 1/2.</text>
</comment>
<feature type="binding site" evidence="6">
    <location>
        <begin position="180"/>
        <end position="183"/>
    </location>
    <ligand>
        <name>ATP</name>
        <dbReference type="ChEBI" id="CHEBI:30616"/>
    </ligand>
</feature>
<reference evidence="9 10" key="1">
    <citation type="submission" date="2019-03" db="EMBL/GenBank/DDBJ databases">
        <title>Genomic Encyclopedia of Type Strains, Phase IV (KMG-IV): sequencing the most valuable type-strain genomes for metagenomic binning, comparative biology and taxonomic classification.</title>
        <authorList>
            <person name="Goeker M."/>
        </authorList>
    </citation>
    <scope>NUCLEOTIDE SEQUENCE [LARGE SCALE GENOMIC DNA]</scope>
    <source>
        <strain evidence="9 10">DSM 18792</strain>
    </source>
</reference>
<comment type="similarity">
    <text evidence="6 7">Belongs to the PurK/PurT family.</text>
</comment>
<dbReference type="FunFam" id="3.30.470.20:FF:000037">
    <property type="entry name" value="Phosphoribosylaminoimidazole carboxylase, chloroplastic"/>
    <property type="match status" value="1"/>
</dbReference>
<dbReference type="InterPro" id="IPR016185">
    <property type="entry name" value="PreATP-grasp_dom_sf"/>
</dbReference>
<evidence type="ECO:0000256" key="5">
    <source>
        <dbReference type="ARBA" id="ARBA00023239"/>
    </source>
</evidence>
<dbReference type="NCBIfam" id="NF004679">
    <property type="entry name" value="PRK06019.1-5"/>
    <property type="match status" value="1"/>
</dbReference>
<dbReference type="InterPro" id="IPR003135">
    <property type="entry name" value="ATP-grasp_carboxylate-amine"/>
</dbReference>
<dbReference type="InterPro" id="IPR005875">
    <property type="entry name" value="PurK"/>
</dbReference>
<dbReference type="SUPFAM" id="SSF52440">
    <property type="entry name" value="PreATP-grasp domain"/>
    <property type="match status" value="1"/>
</dbReference>
<evidence type="ECO:0000256" key="7">
    <source>
        <dbReference type="RuleBase" id="RU361200"/>
    </source>
</evidence>
<protein>
    <recommendedName>
        <fullName evidence="6 7">N5-carboxyaminoimidazole ribonucleotide synthase</fullName>
        <shortName evidence="6 7">N5-CAIR synthase</shortName>
        <ecNumber evidence="6 7">6.3.4.18</ecNumber>
    </recommendedName>
    <alternativeName>
        <fullName evidence="6 7">5-(carboxyamino)imidazole ribonucleotide synthetase</fullName>
    </alternativeName>
</protein>
<sequence length="384" mass="42694">MNYFSSNFKLGILGGGQLGKMLLNDTRKFDIYTCVLDASNEAPCKIASNEFHLGDLMDFDAVYNFGNQVDVLTIEIENVNVDALEALEKEGKKVYPSSKTLRTIQNKAAQKLFYIDNNLPTAPFSRFAYLSEIEDTINNGGLKFPFVWKAAQFGYDGNGVKVVRQFSDLEGLPTGECIAENLVPFKNELAVIVARNALGETKTFPVVEMEFHPEANQVEYVICPARIPEAVAKKAVEIALKTSKAFNHVGLLAVEMFQTQNDEILINEVAPRPHNSGHQTIEASYTSQFEQHLRAILNLPLGRTDSKVSGVMVNLVGAEGFSGNVIYENIEAIMKLDGVTPHIYGKKQTRPFRKMGHVTIVNEDLNEARRIAEEVKKTIKVISE</sequence>
<evidence type="ECO:0000256" key="6">
    <source>
        <dbReference type="HAMAP-Rule" id="MF_01928"/>
    </source>
</evidence>
<dbReference type="HAMAP" id="MF_01928">
    <property type="entry name" value="PurK"/>
    <property type="match status" value="1"/>
</dbReference>
<dbReference type="RefSeq" id="WP_132213734.1">
    <property type="nucleotide sequence ID" value="NZ_OX156936.1"/>
</dbReference>
<keyword evidence="6 7" id="KW-0436">Ligase</keyword>
<feature type="binding site" evidence="6">
    <location>
        <position position="149"/>
    </location>
    <ligand>
        <name>ATP</name>
        <dbReference type="ChEBI" id="CHEBI:30616"/>
    </ligand>
</feature>
<dbReference type="Gene3D" id="3.30.1490.20">
    <property type="entry name" value="ATP-grasp fold, A domain"/>
    <property type="match status" value="1"/>
</dbReference>
<dbReference type="GO" id="GO:0004638">
    <property type="term" value="F:phosphoribosylaminoimidazole carboxylase activity"/>
    <property type="evidence" value="ECO:0007669"/>
    <property type="project" value="InterPro"/>
</dbReference>
<dbReference type="Gene3D" id="3.30.470.20">
    <property type="entry name" value="ATP-grasp fold, B domain"/>
    <property type="match status" value="1"/>
</dbReference>
<comment type="caution">
    <text evidence="9">The sequence shown here is derived from an EMBL/GenBank/DDBJ whole genome shotgun (WGS) entry which is preliminary data.</text>
</comment>
<keyword evidence="10" id="KW-1185">Reference proteome</keyword>
<keyword evidence="3" id="KW-0210">Decarboxylase</keyword>
<dbReference type="PANTHER" id="PTHR11609">
    <property type="entry name" value="PURINE BIOSYNTHESIS PROTEIN 6/7, PUR6/7"/>
    <property type="match status" value="1"/>
</dbReference>
<evidence type="ECO:0000313" key="10">
    <source>
        <dbReference type="Proteomes" id="UP000295455"/>
    </source>
</evidence>
<dbReference type="GO" id="GO:0046872">
    <property type="term" value="F:metal ion binding"/>
    <property type="evidence" value="ECO:0007669"/>
    <property type="project" value="InterPro"/>
</dbReference>